<dbReference type="EMBL" id="CDGJ01000002">
    <property type="protein sequence ID" value="CEJ05674.1"/>
    <property type="molecule type" value="Genomic_DNA"/>
</dbReference>
<keyword evidence="7" id="KW-1185">Reference proteome</keyword>
<evidence type="ECO:0000259" key="4">
    <source>
        <dbReference type="PROSITE" id="PS50949"/>
    </source>
</evidence>
<dbReference type="SUPFAM" id="SSF48008">
    <property type="entry name" value="GntR ligand-binding domain-like"/>
    <property type="match status" value="1"/>
</dbReference>
<dbReference type="GO" id="GO:0003700">
    <property type="term" value="F:DNA-binding transcription factor activity"/>
    <property type="evidence" value="ECO:0007669"/>
    <property type="project" value="InterPro"/>
</dbReference>
<feature type="domain" description="HTH gntR-type" evidence="4">
    <location>
        <begin position="26"/>
        <end position="94"/>
    </location>
</feature>
<dbReference type="AlphaFoldDB" id="A0A8S0W5F0"/>
<dbReference type="PRINTS" id="PR00035">
    <property type="entry name" value="HTHGNTR"/>
</dbReference>
<dbReference type="SMART" id="SM00895">
    <property type="entry name" value="FCD"/>
    <property type="match status" value="1"/>
</dbReference>
<evidence type="ECO:0000256" key="2">
    <source>
        <dbReference type="ARBA" id="ARBA00023125"/>
    </source>
</evidence>
<dbReference type="Pfam" id="PF07729">
    <property type="entry name" value="FCD"/>
    <property type="match status" value="1"/>
</dbReference>
<dbReference type="EMBL" id="LR746496">
    <property type="protein sequence ID" value="CAA7603088.1"/>
    <property type="molecule type" value="Genomic_DNA"/>
</dbReference>
<gene>
    <name evidence="6" type="ORF">DEACI_0048</name>
    <name evidence="5" type="ORF">DEACI_3911</name>
</gene>
<keyword evidence="2" id="KW-0238">DNA-binding</keyword>
<evidence type="ECO:0000313" key="6">
    <source>
        <dbReference type="EMBL" id="CEJ05674.1"/>
    </source>
</evidence>
<dbReference type="InterPro" id="IPR008920">
    <property type="entry name" value="TF_FadR/GntR_C"/>
</dbReference>
<dbReference type="InterPro" id="IPR036388">
    <property type="entry name" value="WH-like_DNA-bd_sf"/>
</dbReference>
<dbReference type="InterPro" id="IPR011711">
    <property type="entry name" value="GntR_C"/>
</dbReference>
<dbReference type="RefSeq" id="WP_240986353.1">
    <property type="nucleotide sequence ID" value="NZ_CDGJ01000002.1"/>
</dbReference>
<dbReference type="InterPro" id="IPR000524">
    <property type="entry name" value="Tscrpt_reg_HTH_GntR"/>
</dbReference>
<dbReference type="CDD" id="cd07377">
    <property type="entry name" value="WHTH_GntR"/>
    <property type="match status" value="1"/>
</dbReference>
<dbReference type="PANTHER" id="PTHR43537">
    <property type="entry name" value="TRANSCRIPTIONAL REGULATOR, GNTR FAMILY"/>
    <property type="match status" value="1"/>
</dbReference>
<evidence type="ECO:0000256" key="3">
    <source>
        <dbReference type="ARBA" id="ARBA00023163"/>
    </source>
</evidence>
<dbReference type="GO" id="GO:0003677">
    <property type="term" value="F:DNA binding"/>
    <property type="evidence" value="ECO:0007669"/>
    <property type="project" value="UniProtKB-KW"/>
</dbReference>
<keyword evidence="1" id="KW-0805">Transcription regulation</keyword>
<dbReference type="InterPro" id="IPR036390">
    <property type="entry name" value="WH_DNA-bd_sf"/>
</dbReference>
<evidence type="ECO:0000256" key="1">
    <source>
        <dbReference type="ARBA" id="ARBA00023015"/>
    </source>
</evidence>
<dbReference type="Proteomes" id="UP000836597">
    <property type="component" value="Chromosome"/>
</dbReference>
<evidence type="ECO:0000313" key="7">
    <source>
        <dbReference type="Proteomes" id="UP001071230"/>
    </source>
</evidence>
<dbReference type="PROSITE" id="PS50949">
    <property type="entry name" value="HTH_GNTR"/>
    <property type="match status" value="1"/>
</dbReference>
<reference evidence="5" key="2">
    <citation type="submission" date="2020-01" db="EMBL/GenBank/DDBJ databases">
        <authorList>
            <person name="Hornung B."/>
        </authorList>
    </citation>
    <scope>NUCLEOTIDE SEQUENCE</scope>
    <source>
        <strain evidence="5">PacBioINE</strain>
    </source>
</reference>
<name>A0A8S0W5F0_9FIRM</name>
<dbReference type="KEGG" id="aacx:DEACI_3911"/>
<sequence>MKFPQVNKKNCEKAGVAMFEPIKTIGNLTESVVNAIIQRINNGELQPGDRLPPERELAAMLGVSRTVVRDALKTLAGLGIVTIRHGMGAYINTVTDEGYMSKLASFLQINKGTIDELYKVRQVLETQAVIWCTESASDHDISELHEIVERAGKVREGDESKLEALDAEFHLKICEAAGNRVLMRLMLNLLDLLGENRARTLLVPGRQQKSVDDHAAILKAIERRDPAAAKDKMSEHLDDVYRAIQNVEYPETEWENGDGG</sequence>
<evidence type="ECO:0000313" key="5">
    <source>
        <dbReference type="EMBL" id="CAA7603088.1"/>
    </source>
</evidence>
<dbReference type="SMART" id="SM00345">
    <property type="entry name" value="HTH_GNTR"/>
    <property type="match status" value="1"/>
</dbReference>
<reference evidence="6" key="1">
    <citation type="submission" date="2014-11" db="EMBL/GenBank/DDBJ databases">
        <authorList>
            <person name="Hornung B.V."/>
        </authorList>
    </citation>
    <scope>NUCLEOTIDE SEQUENCE</scope>
    <source>
        <strain evidence="6">INE</strain>
    </source>
</reference>
<dbReference type="Gene3D" id="1.10.10.10">
    <property type="entry name" value="Winged helix-like DNA-binding domain superfamily/Winged helix DNA-binding domain"/>
    <property type="match status" value="1"/>
</dbReference>
<dbReference type="SUPFAM" id="SSF46785">
    <property type="entry name" value="Winged helix' DNA-binding domain"/>
    <property type="match status" value="1"/>
</dbReference>
<protein>
    <submittedName>
        <fullName evidence="5">GntR bacterial regulatory protein HTH signature</fullName>
    </submittedName>
    <submittedName>
        <fullName evidence="6">GntR domain protein</fullName>
    </submittedName>
</protein>
<proteinExistence type="predicted"/>
<organism evidence="5">
    <name type="scientific">Acididesulfobacillus acetoxydans</name>
    <dbReference type="NCBI Taxonomy" id="1561005"/>
    <lineage>
        <taxon>Bacteria</taxon>
        <taxon>Bacillati</taxon>
        <taxon>Bacillota</taxon>
        <taxon>Clostridia</taxon>
        <taxon>Eubacteriales</taxon>
        <taxon>Peptococcaceae</taxon>
        <taxon>Acididesulfobacillus</taxon>
    </lineage>
</organism>
<dbReference type="Gene3D" id="1.20.120.530">
    <property type="entry name" value="GntR ligand-binding domain-like"/>
    <property type="match status" value="1"/>
</dbReference>
<dbReference type="Proteomes" id="UP001071230">
    <property type="component" value="Unassembled WGS sequence"/>
</dbReference>
<dbReference type="PANTHER" id="PTHR43537:SF5">
    <property type="entry name" value="UXU OPERON TRANSCRIPTIONAL REGULATOR"/>
    <property type="match status" value="1"/>
</dbReference>
<keyword evidence="3" id="KW-0804">Transcription</keyword>
<accession>A0A8S0W5F0</accession>
<dbReference type="Pfam" id="PF00392">
    <property type="entry name" value="GntR"/>
    <property type="match status" value="1"/>
</dbReference>